<evidence type="ECO:0000256" key="3">
    <source>
        <dbReference type="ARBA" id="ARBA00023163"/>
    </source>
</evidence>
<evidence type="ECO:0000313" key="6">
    <source>
        <dbReference type="EMBL" id="GID14261.1"/>
    </source>
</evidence>
<evidence type="ECO:0000259" key="5">
    <source>
        <dbReference type="Pfam" id="PF13404"/>
    </source>
</evidence>
<feature type="domain" description="HTH asnC-type" evidence="5">
    <location>
        <begin position="203"/>
        <end position="239"/>
    </location>
</feature>
<dbReference type="SUPFAM" id="SSF54909">
    <property type="entry name" value="Dimeric alpha+beta barrel"/>
    <property type="match status" value="2"/>
</dbReference>
<dbReference type="InterPro" id="IPR036390">
    <property type="entry name" value="WH_DNA-bd_sf"/>
</dbReference>
<dbReference type="Pfam" id="PF01037">
    <property type="entry name" value="AsnC_trans_reg"/>
    <property type="match status" value="1"/>
</dbReference>
<protein>
    <submittedName>
        <fullName evidence="6">AsnC family transcriptional regulator</fullName>
    </submittedName>
</protein>
<dbReference type="GO" id="GO:0043200">
    <property type="term" value="P:response to amino acid"/>
    <property type="evidence" value="ECO:0007669"/>
    <property type="project" value="TreeGrafter"/>
</dbReference>
<dbReference type="InterPro" id="IPR036388">
    <property type="entry name" value="WH-like_DNA-bd_sf"/>
</dbReference>
<dbReference type="SMART" id="SM00344">
    <property type="entry name" value="HTH_ASNC"/>
    <property type="match status" value="1"/>
</dbReference>
<sequence>MMTRPNPHDRPERSIGATVDGVMQDPVMLGEDELSLVNALQIAPRASWSLLGGVLGADPVTVARRWQRLTRTGRAWATAYGSPVLMRQTCLALVAVTCQAGSLVRIAEALRDDPHAVTVEHTTGGCDLLVTVWTTGLPDLSRYLVARLGTLPGIAVTRTTVITNLYAEGSSWRLGVLDVPQQDRLRRTVPAVSGVEATVRPEDRPLVVRLGRDARTPYPELASAAGISPATARRRVSRLLSGGLLALRCELARAESYWTVSATLWINVPPGELAGTAAALAARPETRLVAAVAGSTNLVITVWLRGLADLQRLEATLTARWPYLSVVDRAVVLRHYKLMGRVLDESGRALRAVDMDIWRDPAPGGAVHDRQVRE</sequence>
<name>A0A8J3J1Y4_9ACTN</name>
<keyword evidence="3" id="KW-0804">Transcription</keyword>
<evidence type="ECO:0000313" key="7">
    <source>
        <dbReference type="Proteomes" id="UP000612808"/>
    </source>
</evidence>
<dbReference type="EMBL" id="BOMB01000030">
    <property type="protein sequence ID" value="GID14261.1"/>
    <property type="molecule type" value="Genomic_DNA"/>
</dbReference>
<dbReference type="InterPro" id="IPR019887">
    <property type="entry name" value="Tscrpt_reg_AsnC/Lrp_C"/>
</dbReference>
<dbReference type="InterPro" id="IPR000485">
    <property type="entry name" value="AsnC-type_HTH_dom"/>
</dbReference>
<gene>
    <name evidence="6" type="primary">asnC_1</name>
    <name evidence="6" type="ORF">Aru02nite_51500</name>
</gene>
<feature type="domain" description="Transcription regulator AsnC/Lrp ligand binding" evidence="4">
    <location>
        <begin position="94"/>
        <end position="163"/>
    </location>
</feature>
<keyword evidence="7" id="KW-1185">Reference proteome</keyword>
<dbReference type="Gene3D" id="3.30.70.920">
    <property type="match status" value="2"/>
</dbReference>
<dbReference type="PANTHER" id="PTHR30154:SF34">
    <property type="entry name" value="TRANSCRIPTIONAL REGULATOR AZLB"/>
    <property type="match status" value="1"/>
</dbReference>
<keyword evidence="1" id="KW-0805">Transcription regulation</keyword>
<dbReference type="Gene3D" id="1.10.10.10">
    <property type="entry name" value="Winged helix-like DNA-binding domain superfamily/Winged helix DNA-binding domain"/>
    <property type="match status" value="2"/>
</dbReference>
<accession>A0A8J3J1Y4</accession>
<organism evidence="6 7">
    <name type="scientific">Actinocatenispora rupis</name>
    <dbReference type="NCBI Taxonomy" id="519421"/>
    <lineage>
        <taxon>Bacteria</taxon>
        <taxon>Bacillati</taxon>
        <taxon>Actinomycetota</taxon>
        <taxon>Actinomycetes</taxon>
        <taxon>Micromonosporales</taxon>
        <taxon>Micromonosporaceae</taxon>
        <taxon>Actinocatenispora</taxon>
    </lineage>
</organism>
<dbReference type="GO" id="GO:0043565">
    <property type="term" value="F:sequence-specific DNA binding"/>
    <property type="evidence" value="ECO:0007669"/>
    <property type="project" value="InterPro"/>
</dbReference>
<dbReference type="Pfam" id="PF13404">
    <property type="entry name" value="HTH_AsnC-type"/>
    <property type="match status" value="1"/>
</dbReference>
<evidence type="ECO:0000259" key="4">
    <source>
        <dbReference type="Pfam" id="PF01037"/>
    </source>
</evidence>
<dbReference type="InterPro" id="IPR019888">
    <property type="entry name" value="Tscrpt_reg_AsnC-like"/>
</dbReference>
<dbReference type="GO" id="GO:0005829">
    <property type="term" value="C:cytosol"/>
    <property type="evidence" value="ECO:0007669"/>
    <property type="project" value="TreeGrafter"/>
</dbReference>
<dbReference type="SUPFAM" id="SSF46785">
    <property type="entry name" value="Winged helix' DNA-binding domain"/>
    <property type="match status" value="1"/>
</dbReference>
<dbReference type="Proteomes" id="UP000612808">
    <property type="component" value="Unassembled WGS sequence"/>
</dbReference>
<dbReference type="PANTHER" id="PTHR30154">
    <property type="entry name" value="LEUCINE-RESPONSIVE REGULATORY PROTEIN"/>
    <property type="match status" value="1"/>
</dbReference>
<dbReference type="InterPro" id="IPR011008">
    <property type="entry name" value="Dimeric_a/b-barrel"/>
</dbReference>
<reference evidence="6" key="1">
    <citation type="submission" date="2021-01" db="EMBL/GenBank/DDBJ databases">
        <title>Whole genome shotgun sequence of Actinocatenispora rupis NBRC 107355.</title>
        <authorList>
            <person name="Komaki H."/>
            <person name="Tamura T."/>
        </authorList>
    </citation>
    <scope>NUCLEOTIDE SEQUENCE</scope>
    <source>
        <strain evidence="6">NBRC 107355</strain>
    </source>
</reference>
<comment type="caution">
    <text evidence="6">The sequence shown here is derived from an EMBL/GenBank/DDBJ whole genome shotgun (WGS) entry which is preliminary data.</text>
</comment>
<proteinExistence type="predicted"/>
<dbReference type="PRINTS" id="PR00033">
    <property type="entry name" value="HTHASNC"/>
</dbReference>
<evidence type="ECO:0000256" key="1">
    <source>
        <dbReference type="ARBA" id="ARBA00023015"/>
    </source>
</evidence>
<dbReference type="AlphaFoldDB" id="A0A8J3J1Y4"/>
<keyword evidence="2" id="KW-0238">DNA-binding</keyword>
<evidence type="ECO:0000256" key="2">
    <source>
        <dbReference type="ARBA" id="ARBA00023125"/>
    </source>
</evidence>